<dbReference type="AlphaFoldDB" id="A0AA97ANQ6"/>
<gene>
    <name evidence="2" type="ORF">HJG54_29540</name>
</gene>
<accession>A0AA97ANQ6</accession>
<evidence type="ECO:0000313" key="2">
    <source>
        <dbReference type="EMBL" id="WNZ27062.1"/>
    </source>
</evidence>
<protein>
    <submittedName>
        <fullName evidence="2">Uncharacterized protein</fullName>
    </submittedName>
</protein>
<organism evidence="2">
    <name type="scientific">Leptolyngbya sp. NK1-12</name>
    <dbReference type="NCBI Taxonomy" id="2547451"/>
    <lineage>
        <taxon>Bacteria</taxon>
        <taxon>Bacillati</taxon>
        <taxon>Cyanobacteriota</taxon>
        <taxon>Cyanophyceae</taxon>
        <taxon>Leptolyngbyales</taxon>
        <taxon>Leptolyngbyaceae</taxon>
        <taxon>Leptolyngbya group</taxon>
        <taxon>Leptolyngbya</taxon>
    </lineage>
</organism>
<name>A0AA97ANQ6_9CYAN</name>
<feature type="region of interest" description="Disordered" evidence="1">
    <location>
        <begin position="57"/>
        <end position="76"/>
    </location>
</feature>
<evidence type="ECO:0000256" key="1">
    <source>
        <dbReference type="SAM" id="MobiDB-lite"/>
    </source>
</evidence>
<dbReference type="EMBL" id="CP053587">
    <property type="protein sequence ID" value="WNZ27062.1"/>
    <property type="molecule type" value="Genomic_DNA"/>
</dbReference>
<sequence>MAVTPGFTIQELWYTRCPVPTVSSLALDLGRLDHAFAAEGIRFRSLRASDDPAIRESHYSHKLPGPFREGGNVPAI</sequence>
<proteinExistence type="predicted"/>
<reference evidence="2" key="1">
    <citation type="submission" date="2020-05" db="EMBL/GenBank/DDBJ databases">
        <authorList>
            <person name="Zhu T."/>
            <person name="Keshari N."/>
            <person name="Lu X."/>
        </authorList>
    </citation>
    <scope>NUCLEOTIDE SEQUENCE</scope>
    <source>
        <strain evidence="2">NK1-12</strain>
    </source>
</reference>
<dbReference type="RefSeq" id="WP_316436670.1">
    <property type="nucleotide sequence ID" value="NZ_CP053587.1"/>
</dbReference>
<dbReference type="Gene3D" id="3.40.190.10">
    <property type="entry name" value="Periplasmic binding protein-like II"/>
    <property type="match status" value="1"/>
</dbReference>